<evidence type="ECO:0000313" key="3">
    <source>
        <dbReference type="Proteomes" id="UP000824469"/>
    </source>
</evidence>
<evidence type="ECO:0000256" key="1">
    <source>
        <dbReference type="SAM" id="MobiDB-lite"/>
    </source>
</evidence>
<reference evidence="2 3" key="1">
    <citation type="journal article" date="2021" name="Nat. Plants">
        <title>The Taxus genome provides insights into paclitaxel biosynthesis.</title>
        <authorList>
            <person name="Xiong X."/>
            <person name="Gou J."/>
            <person name="Liao Q."/>
            <person name="Li Y."/>
            <person name="Zhou Q."/>
            <person name="Bi G."/>
            <person name="Li C."/>
            <person name="Du R."/>
            <person name="Wang X."/>
            <person name="Sun T."/>
            <person name="Guo L."/>
            <person name="Liang H."/>
            <person name="Lu P."/>
            <person name="Wu Y."/>
            <person name="Zhang Z."/>
            <person name="Ro D.K."/>
            <person name="Shang Y."/>
            <person name="Huang S."/>
            <person name="Yan J."/>
        </authorList>
    </citation>
    <scope>NUCLEOTIDE SEQUENCE [LARGE SCALE GENOMIC DNA]</scope>
    <source>
        <strain evidence="2">Ta-2019</strain>
    </source>
</reference>
<evidence type="ECO:0000313" key="2">
    <source>
        <dbReference type="EMBL" id="KAH9299696.1"/>
    </source>
</evidence>
<dbReference type="AlphaFoldDB" id="A0AA38FFR1"/>
<name>A0AA38FFR1_TAXCH</name>
<protein>
    <submittedName>
        <fullName evidence="2">Uncharacterized protein</fullName>
    </submittedName>
</protein>
<comment type="caution">
    <text evidence="2">The sequence shown here is derived from an EMBL/GenBank/DDBJ whole genome shotgun (WGS) entry which is preliminary data.</text>
</comment>
<dbReference type="Proteomes" id="UP000824469">
    <property type="component" value="Unassembled WGS sequence"/>
</dbReference>
<accession>A0AA38FFR1</accession>
<keyword evidence="3" id="KW-1185">Reference proteome</keyword>
<dbReference type="EMBL" id="JAHRHJ020000010">
    <property type="protein sequence ID" value="KAH9299696.1"/>
    <property type="molecule type" value="Genomic_DNA"/>
</dbReference>
<feature type="region of interest" description="Disordered" evidence="1">
    <location>
        <begin position="1"/>
        <end position="24"/>
    </location>
</feature>
<gene>
    <name evidence="2" type="ORF">KI387_031378</name>
</gene>
<feature type="non-terminal residue" evidence="2">
    <location>
        <position position="117"/>
    </location>
</feature>
<organism evidence="2 3">
    <name type="scientific">Taxus chinensis</name>
    <name type="common">Chinese yew</name>
    <name type="synonym">Taxus wallichiana var. chinensis</name>
    <dbReference type="NCBI Taxonomy" id="29808"/>
    <lineage>
        <taxon>Eukaryota</taxon>
        <taxon>Viridiplantae</taxon>
        <taxon>Streptophyta</taxon>
        <taxon>Embryophyta</taxon>
        <taxon>Tracheophyta</taxon>
        <taxon>Spermatophyta</taxon>
        <taxon>Pinopsida</taxon>
        <taxon>Pinidae</taxon>
        <taxon>Conifers II</taxon>
        <taxon>Cupressales</taxon>
        <taxon>Taxaceae</taxon>
        <taxon>Taxus</taxon>
    </lineage>
</organism>
<feature type="non-terminal residue" evidence="2">
    <location>
        <position position="1"/>
    </location>
</feature>
<sequence>DTTQTPNLEAQVPKGPRTKRMSGEHNAPLMGYVEDLGKIVHAHFQSMIAQKDLFSWELMDEDMVTMHTRKKLSWSIHTHMDEPEFDVCEESCVSRQLKKAHQARHMTVKPTVMSDEQ</sequence>
<proteinExistence type="predicted"/>